<gene>
    <name evidence="2" type="ORF">K489DRAFT_378892</name>
</gene>
<reference evidence="2" key="3">
    <citation type="submission" date="2025-08" db="UniProtKB">
        <authorList>
            <consortium name="RefSeq"/>
        </authorList>
    </citation>
    <scope>IDENTIFICATION</scope>
    <source>
        <strain evidence="2">CBS 342.82</strain>
    </source>
</reference>
<dbReference type="AlphaFoldDB" id="A0A6J3MA17"/>
<dbReference type="OrthoDB" id="373498at2759"/>
<proteinExistence type="predicted"/>
<dbReference type="PANTHER" id="PTHR35517">
    <property type="entry name" value="PROTEIN ARGININE N-METHYLTRANSFERASE SFM1"/>
    <property type="match status" value="1"/>
</dbReference>
<protein>
    <submittedName>
        <fullName evidence="2">DUF431-domain-containing protein</fullName>
    </submittedName>
</protein>
<dbReference type="Pfam" id="PF04252">
    <property type="entry name" value="SFM1-like"/>
    <property type="match status" value="1"/>
</dbReference>
<dbReference type="GeneID" id="54362314"/>
<accession>A0A6J3MA17</accession>
<evidence type="ECO:0000313" key="1">
    <source>
        <dbReference type="Proteomes" id="UP000504637"/>
    </source>
</evidence>
<reference evidence="2" key="2">
    <citation type="submission" date="2020-04" db="EMBL/GenBank/DDBJ databases">
        <authorList>
            <consortium name="NCBI Genome Project"/>
        </authorList>
    </citation>
    <scope>NUCLEOTIDE SEQUENCE</scope>
    <source>
        <strain evidence="2">CBS 342.82</strain>
    </source>
</reference>
<dbReference type="PANTHER" id="PTHR35517:SF1">
    <property type="entry name" value="PROTEIN ARGININE N-METHYLTRANSFERASE SFM1"/>
    <property type="match status" value="1"/>
</dbReference>
<dbReference type="CDD" id="cd18090">
    <property type="entry name" value="Arginine_MT_Sfm1"/>
    <property type="match status" value="1"/>
</dbReference>
<dbReference type="Proteomes" id="UP000504637">
    <property type="component" value="Unplaced"/>
</dbReference>
<evidence type="ECO:0000313" key="2">
    <source>
        <dbReference type="RefSeq" id="XP_033461510.1"/>
    </source>
</evidence>
<dbReference type="RefSeq" id="XP_033461510.1">
    <property type="nucleotide sequence ID" value="XM_033604514.1"/>
</dbReference>
<reference evidence="2" key="1">
    <citation type="submission" date="2020-01" db="EMBL/GenBank/DDBJ databases">
        <authorList>
            <consortium name="DOE Joint Genome Institute"/>
            <person name="Haridas S."/>
            <person name="Albert R."/>
            <person name="Binder M."/>
            <person name="Bloem J."/>
            <person name="Labutti K."/>
            <person name="Salamov A."/>
            <person name="Andreopoulos B."/>
            <person name="Baker S.E."/>
            <person name="Barry K."/>
            <person name="Bills G."/>
            <person name="Bluhm B.H."/>
            <person name="Cannon C."/>
            <person name="Castanera R."/>
            <person name="Culley D.E."/>
            <person name="Daum C."/>
            <person name="Ezra D."/>
            <person name="Gonzalez J.B."/>
            <person name="Henrissat B."/>
            <person name="Kuo A."/>
            <person name="Liang C."/>
            <person name="Lipzen A."/>
            <person name="Lutzoni F."/>
            <person name="Magnuson J."/>
            <person name="Mondo S."/>
            <person name="Nolan M."/>
            <person name="Ohm R."/>
            <person name="Pangilinan J."/>
            <person name="Park H.-J."/>
            <person name="Ramirez L."/>
            <person name="Alfaro M."/>
            <person name="Sun H."/>
            <person name="Tritt A."/>
            <person name="Yoshinaga Y."/>
            <person name="Zwiers L.-H."/>
            <person name="Turgeon B.G."/>
            <person name="Goodwin S.B."/>
            <person name="Spatafora J.W."/>
            <person name="Crous P.W."/>
            <person name="Grigoriev I.V."/>
        </authorList>
    </citation>
    <scope>NUCLEOTIDE SEQUENCE</scope>
    <source>
        <strain evidence="2">CBS 342.82</strain>
    </source>
</reference>
<name>A0A6J3MA17_9PEZI</name>
<dbReference type="GO" id="GO:0035241">
    <property type="term" value="F:protein-arginine omega-N monomethyltransferase activity"/>
    <property type="evidence" value="ECO:0007669"/>
    <property type="project" value="TreeGrafter"/>
</dbReference>
<keyword evidence="1" id="KW-1185">Reference proteome</keyword>
<sequence>MHSFIVEHLDPELEDWQGLEYNCIHKECDAAGSKFLLSGLTATFEDAAKDILKVPASSKTSQSVENLYPTQEQRQRVCLLDPRGEKDLSPEDGEQFDAFLFGGILGDDPPRDRTGDLRKMGFPGRRLGPEQLTTDTAVRVTRIVVQQKVKLNDIEYVDRPDIEIPSKNKKGPSESVSMPFKYVKGEDGKPIMPEGMFELLASDADKGIMDLL</sequence>
<organism evidence="2">
    <name type="scientific">Dissoconium aciculare CBS 342.82</name>
    <dbReference type="NCBI Taxonomy" id="1314786"/>
    <lineage>
        <taxon>Eukaryota</taxon>
        <taxon>Fungi</taxon>
        <taxon>Dikarya</taxon>
        <taxon>Ascomycota</taxon>
        <taxon>Pezizomycotina</taxon>
        <taxon>Dothideomycetes</taxon>
        <taxon>Dothideomycetidae</taxon>
        <taxon>Mycosphaerellales</taxon>
        <taxon>Dissoconiaceae</taxon>
        <taxon>Dissoconium</taxon>
    </lineage>
</organism>
<dbReference type="InterPro" id="IPR007364">
    <property type="entry name" value="SFM1-like"/>
</dbReference>